<dbReference type="EC" id="3.5.1.25" evidence="2"/>
<dbReference type="Gene3D" id="2.30.40.10">
    <property type="entry name" value="Urease, subunit C, domain 1"/>
    <property type="match status" value="1"/>
</dbReference>
<feature type="domain" description="Amidohydrolase-related" evidence="13">
    <location>
        <begin position="50"/>
        <end position="378"/>
    </location>
</feature>
<evidence type="ECO:0000313" key="14">
    <source>
        <dbReference type="EMBL" id="MBC8543644.1"/>
    </source>
</evidence>
<dbReference type="InterPro" id="IPR032466">
    <property type="entry name" value="Metal_Hydrolase"/>
</dbReference>
<comment type="caution">
    <text evidence="14">The sequence shown here is derived from an EMBL/GenBank/DDBJ whole genome shotgun (WGS) entry which is preliminary data.</text>
</comment>
<feature type="binding site" evidence="11">
    <location>
        <begin position="307"/>
        <end position="309"/>
    </location>
    <ligand>
        <name>substrate</name>
    </ligand>
</feature>
<dbReference type="PANTHER" id="PTHR11113">
    <property type="entry name" value="N-ACETYLGLUCOSAMINE-6-PHOSPHATE DEACETYLASE"/>
    <property type="match status" value="1"/>
</dbReference>
<evidence type="ECO:0000256" key="8">
    <source>
        <dbReference type="ARBA" id="ARBA00060590"/>
    </source>
</evidence>
<sequence>MKCIINGKLILPDRIVENRAILFRDHIEAIPETRNIPSSGLEIYDARGKYVAPGLVDVHCHGGVGEDTSDANPDGIRKMSRALIENGVTSWLPTTMTLPLEELDAIFATLREARKESRHKNTWHGAEILGANMEGPFINPKKKGAHKEEYIIPPSAAYVKKHQDIIRLLTIAPEVEGGMEFIDEIHRDTDIALSMGHSAASYEEAMEAIQRGVTHATHLFNAMTGVLHREPGMVGAALSSKVNCELIADTFHIHPGLFQMVAKAKGKHLILITDCMRAGGLPDGQYDLGGQMATVSGIQCRLEDGTIAGSVLRLNKAVENVMRYTDLPIWEIVAAASLNPATAIGEDKRKGSLEVGKDADIIIADENFTIQKTFVGGNCEYAK</sequence>
<feature type="binding site" evidence="11">
    <location>
        <position position="145"/>
    </location>
    <ligand>
        <name>substrate</name>
    </ligand>
</feature>
<proteinExistence type="inferred from homology"/>
<evidence type="ECO:0000256" key="2">
    <source>
        <dbReference type="ARBA" id="ARBA00011899"/>
    </source>
</evidence>
<dbReference type="CDD" id="cd00854">
    <property type="entry name" value="NagA"/>
    <property type="match status" value="1"/>
</dbReference>
<keyword evidence="15" id="KW-1185">Reference proteome</keyword>
<dbReference type="EMBL" id="JACRSQ010000011">
    <property type="protein sequence ID" value="MBC8543644.1"/>
    <property type="molecule type" value="Genomic_DNA"/>
</dbReference>
<evidence type="ECO:0000256" key="4">
    <source>
        <dbReference type="ARBA" id="ARBA00022723"/>
    </source>
</evidence>
<accession>A0A926DUK2</accession>
<dbReference type="InterPro" id="IPR003764">
    <property type="entry name" value="GlcNAc_6-P_deAcase"/>
</dbReference>
<feature type="binding site" evidence="11">
    <location>
        <begin position="221"/>
        <end position="222"/>
    </location>
    <ligand>
        <name>substrate</name>
    </ligand>
</feature>
<dbReference type="PIRSF" id="PIRSF038994">
    <property type="entry name" value="NagA"/>
    <property type="match status" value="1"/>
</dbReference>
<evidence type="ECO:0000256" key="1">
    <source>
        <dbReference type="ARBA" id="ARBA00010716"/>
    </source>
</evidence>
<dbReference type="AlphaFoldDB" id="A0A926DUK2"/>
<dbReference type="NCBIfam" id="TIGR00221">
    <property type="entry name" value="nagA"/>
    <property type="match status" value="1"/>
</dbReference>
<name>A0A926DUK2_9FIRM</name>
<dbReference type="GO" id="GO:0008448">
    <property type="term" value="F:N-acetylglucosamine-6-phosphate deacetylase activity"/>
    <property type="evidence" value="ECO:0007669"/>
    <property type="project" value="UniProtKB-EC"/>
</dbReference>
<dbReference type="Proteomes" id="UP000657006">
    <property type="component" value="Unassembled WGS sequence"/>
</dbReference>
<reference evidence="14" key="1">
    <citation type="submission" date="2020-08" db="EMBL/GenBank/DDBJ databases">
        <title>Genome public.</title>
        <authorList>
            <person name="Liu C."/>
            <person name="Sun Q."/>
        </authorList>
    </citation>
    <scope>NUCLEOTIDE SEQUENCE</scope>
    <source>
        <strain evidence="14">NSJ-32</strain>
    </source>
</reference>
<evidence type="ECO:0000256" key="10">
    <source>
        <dbReference type="PIRSR" id="PIRSR038994-1"/>
    </source>
</evidence>
<dbReference type="GO" id="GO:0046872">
    <property type="term" value="F:metal ion binding"/>
    <property type="evidence" value="ECO:0007669"/>
    <property type="project" value="UniProtKB-KW"/>
</dbReference>
<keyword evidence="5 9" id="KW-0378">Hydrolase</keyword>
<evidence type="ECO:0000256" key="7">
    <source>
        <dbReference type="ARBA" id="ARBA00047647"/>
    </source>
</evidence>
<feature type="binding site" evidence="11">
    <location>
        <position position="252"/>
    </location>
    <ligand>
        <name>substrate</name>
    </ligand>
</feature>
<dbReference type="Pfam" id="PF01979">
    <property type="entry name" value="Amidohydro_1"/>
    <property type="match status" value="1"/>
</dbReference>
<evidence type="ECO:0000256" key="6">
    <source>
        <dbReference type="ARBA" id="ARBA00023277"/>
    </source>
</evidence>
<feature type="active site" description="Proton donor/acceptor" evidence="10">
    <location>
        <position position="274"/>
    </location>
</feature>
<dbReference type="InterPro" id="IPR011059">
    <property type="entry name" value="Metal-dep_hydrolase_composite"/>
</dbReference>
<organism evidence="14 15">
    <name type="scientific">Bianquea renquensis</name>
    <dbReference type="NCBI Taxonomy" id="2763661"/>
    <lineage>
        <taxon>Bacteria</taxon>
        <taxon>Bacillati</taxon>
        <taxon>Bacillota</taxon>
        <taxon>Clostridia</taxon>
        <taxon>Eubacteriales</taxon>
        <taxon>Bianqueaceae</taxon>
        <taxon>Bianquea</taxon>
    </lineage>
</organism>
<evidence type="ECO:0000256" key="12">
    <source>
        <dbReference type="PIRSR" id="PIRSR038994-3"/>
    </source>
</evidence>
<evidence type="ECO:0000256" key="5">
    <source>
        <dbReference type="ARBA" id="ARBA00022801"/>
    </source>
</evidence>
<dbReference type="InterPro" id="IPR006680">
    <property type="entry name" value="Amidohydro-rel"/>
</dbReference>
<keyword evidence="4 12" id="KW-0479">Metal-binding</keyword>
<evidence type="ECO:0000256" key="9">
    <source>
        <dbReference type="PIRNR" id="PIRNR038994"/>
    </source>
</evidence>
<feature type="binding site" evidence="12">
    <location>
        <position position="218"/>
    </location>
    <ligand>
        <name>Zn(2+)</name>
        <dbReference type="ChEBI" id="CHEBI:29105"/>
    </ligand>
</feature>
<feature type="binding site" evidence="11">
    <location>
        <position position="229"/>
    </location>
    <ligand>
        <name>substrate</name>
    </ligand>
</feature>
<evidence type="ECO:0000256" key="11">
    <source>
        <dbReference type="PIRSR" id="PIRSR038994-2"/>
    </source>
</evidence>
<feature type="binding site" evidence="12">
    <location>
        <position position="197"/>
    </location>
    <ligand>
        <name>Zn(2+)</name>
        <dbReference type="ChEBI" id="CHEBI:29105"/>
    </ligand>
</feature>
<dbReference type="RefSeq" id="WP_249289728.1">
    <property type="nucleotide sequence ID" value="NZ_JACRSQ010000011.1"/>
</dbReference>
<comment type="similarity">
    <text evidence="1 9">Belongs to the metallo-dependent hydrolases superfamily. NagA family.</text>
</comment>
<keyword evidence="6 9" id="KW-0119">Carbohydrate metabolism</keyword>
<evidence type="ECO:0000259" key="13">
    <source>
        <dbReference type="Pfam" id="PF01979"/>
    </source>
</evidence>
<evidence type="ECO:0000256" key="3">
    <source>
        <dbReference type="ARBA" id="ARBA00018029"/>
    </source>
</evidence>
<dbReference type="Gene3D" id="3.20.20.140">
    <property type="entry name" value="Metal-dependent hydrolases"/>
    <property type="match status" value="1"/>
</dbReference>
<comment type="cofactor">
    <cofactor evidence="12">
        <name>a divalent metal cation</name>
        <dbReference type="ChEBI" id="CHEBI:60240"/>
    </cofactor>
    <text evidence="12">Binds 1 divalent metal cation per subunit.</text>
</comment>
<dbReference type="FunFam" id="3.20.20.140:FF:000004">
    <property type="entry name" value="N-acetylglucosamine-6-phosphate deacetylase"/>
    <property type="match status" value="1"/>
</dbReference>
<dbReference type="SUPFAM" id="SSF51556">
    <property type="entry name" value="Metallo-dependent hydrolases"/>
    <property type="match status" value="1"/>
</dbReference>
<protein>
    <recommendedName>
        <fullName evidence="3">N-acetylglucosamine-6-phosphate deacetylase</fullName>
        <ecNumber evidence="2">3.5.1.25</ecNumber>
    </recommendedName>
</protein>
<evidence type="ECO:0000313" key="15">
    <source>
        <dbReference type="Proteomes" id="UP000657006"/>
    </source>
</evidence>
<dbReference type="SUPFAM" id="SSF51338">
    <property type="entry name" value="Composite domain of metallo-dependent hydrolases"/>
    <property type="match status" value="1"/>
</dbReference>
<dbReference type="PANTHER" id="PTHR11113:SF14">
    <property type="entry name" value="N-ACETYLGLUCOSAMINE-6-PHOSPHATE DEACETYLASE"/>
    <property type="match status" value="1"/>
</dbReference>
<comment type="catalytic activity">
    <reaction evidence="7">
        <text>N-acetyl-D-glucosamine 6-phosphate + H2O = D-glucosamine 6-phosphate + acetate</text>
        <dbReference type="Rhea" id="RHEA:22936"/>
        <dbReference type="ChEBI" id="CHEBI:15377"/>
        <dbReference type="ChEBI" id="CHEBI:30089"/>
        <dbReference type="ChEBI" id="CHEBI:57513"/>
        <dbReference type="ChEBI" id="CHEBI:58725"/>
        <dbReference type="EC" id="3.5.1.25"/>
    </reaction>
</comment>
<gene>
    <name evidence="14" type="primary">nagA</name>
    <name evidence="14" type="ORF">H8730_08815</name>
</gene>
<feature type="binding site" evidence="12">
    <location>
        <position position="134"/>
    </location>
    <ligand>
        <name>Zn(2+)</name>
        <dbReference type="ChEBI" id="CHEBI:29105"/>
    </ligand>
</feature>
<dbReference type="GO" id="GO:0006046">
    <property type="term" value="P:N-acetylglucosamine catabolic process"/>
    <property type="evidence" value="ECO:0007669"/>
    <property type="project" value="TreeGrafter"/>
</dbReference>
<comment type="pathway">
    <text evidence="8">Amino-sugar metabolism; N-acetylneuraminate degradation; D-fructose 6-phosphate from N-acetylneuraminate: step 4/5.</text>
</comment>